<dbReference type="Proteomes" id="UP001143910">
    <property type="component" value="Unassembled WGS sequence"/>
</dbReference>
<evidence type="ECO:0000313" key="1">
    <source>
        <dbReference type="EMBL" id="KAJ2983658.1"/>
    </source>
</evidence>
<reference evidence="1" key="1">
    <citation type="submission" date="2022-08" db="EMBL/GenBank/DDBJ databases">
        <title>Genome Sequence of Lecanicillium fungicola.</title>
        <authorList>
            <person name="Buettner E."/>
        </authorList>
    </citation>
    <scope>NUCLEOTIDE SEQUENCE</scope>
    <source>
        <strain evidence="1">Babe33</strain>
    </source>
</reference>
<evidence type="ECO:0000313" key="2">
    <source>
        <dbReference type="Proteomes" id="UP001143910"/>
    </source>
</evidence>
<dbReference type="EMBL" id="JANJQO010000021">
    <property type="protein sequence ID" value="KAJ2983658.1"/>
    <property type="molecule type" value="Genomic_DNA"/>
</dbReference>
<name>A0ACC1NZC9_9HYPO</name>
<sequence length="691" mass="77949">MVAQYHAPCRRAVYQAPGRRRTLITSITFGSAIERFPRRTITQYRHLMSHRGPLESRRRLGKRNLTGAMHPAPRPVPSWHFEILSNATTWQWQGPTTIEERRARSFQLTIPSLWGKFLAWLEMSDADRPYIIPPSDVNDYPSVSTTINDLRVSIASLSATDAESAKEICQSFCTTVQDGILAGRVSLEDMLKALKPFDDASCQAITNMQIGNKLHAMIRSSVVDALEATELSIPGLIATETWIAIFEFVTTINGRFHDVTCFQKLIAAMPQSARAKLSNKTIFNYSRSFINAQARIDNLNPEWAWCCAKVGTAISYLNTGQRLALSASVNKYLQNSRFNAETRTKVSFAWLLTQAYDARMSDTVFTTTYRKHSRCQMDSSGYRIWQLAVARLRSNGYLSKEAYRDVAWRKFNDSLPSRWAALADTLVSLEQPQRAIASLSACLADIGETWHLIEGLIMAHAETPRADLLRVIADSSGKLDIFLALHMAIGEAGQGDKLLGPWRSATWKQHFDMFMAYPKAESYLWRAIKARGGNREVKMELIDLLSGLYVDSPELSRSQKMRRVQRAAAYQKAQLGTVSPIVIRNAITAVTLDLEEGLWGRDRLLKWAVRLVHDNCSPQEARKMKKEVDGWRHLVEQSTSRPAASTGGPLSRQESKIKQTPFEFSQLREVVDEFDGHGEVSSPTQSYNRFS</sequence>
<organism evidence="1 2">
    <name type="scientific">Zarea fungicola</name>
    <dbReference type="NCBI Taxonomy" id="93591"/>
    <lineage>
        <taxon>Eukaryota</taxon>
        <taxon>Fungi</taxon>
        <taxon>Dikarya</taxon>
        <taxon>Ascomycota</taxon>
        <taxon>Pezizomycotina</taxon>
        <taxon>Sordariomycetes</taxon>
        <taxon>Hypocreomycetidae</taxon>
        <taxon>Hypocreales</taxon>
        <taxon>Cordycipitaceae</taxon>
        <taxon>Zarea</taxon>
    </lineage>
</organism>
<keyword evidence="2" id="KW-1185">Reference proteome</keyword>
<proteinExistence type="predicted"/>
<gene>
    <name evidence="1" type="ORF">NQ176_g526</name>
</gene>
<accession>A0ACC1NZC9</accession>
<comment type="caution">
    <text evidence="1">The sequence shown here is derived from an EMBL/GenBank/DDBJ whole genome shotgun (WGS) entry which is preliminary data.</text>
</comment>
<protein>
    <submittedName>
        <fullName evidence="1">Uncharacterized protein</fullName>
    </submittedName>
</protein>